<dbReference type="RefSeq" id="WP_088254104.1">
    <property type="nucleotide sequence ID" value="NZ_NIDE01000004.1"/>
</dbReference>
<dbReference type="OrthoDB" id="8059310at2"/>
<keyword evidence="2" id="KW-1185">Reference proteome</keyword>
<keyword evidence="1" id="KW-0808">Transferase</keyword>
<dbReference type="GO" id="GO:0016746">
    <property type="term" value="F:acyltransferase activity"/>
    <property type="evidence" value="ECO:0007669"/>
    <property type="project" value="UniProtKB-KW"/>
</dbReference>
<name>A0A225DP23_9BACT</name>
<dbReference type="SUPFAM" id="SSF52777">
    <property type="entry name" value="CoA-dependent acyltransferases"/>
    <property type="match status" value="1"/>
</dbReference>
<comment type="caution">
    <text evidence="1">The sequence shown here is derived from an EMBL/GenBank/DDBJ whole genome shotgun (WGS) entry which is preliminary data.</text>
</comment>
<keyword evidence="1" id="KW-0012">Acyltransferase</keyword>
<reference evidence="2" key="1">
    <citation type="submission" date="2017-06" db="EMBL/GenBank/DDBJ databases">
        <title>Genome analysis of Fimbriiglobus ruber SP5, the first member of the order Planctomycetales with confirmed chitinolytic capability.</title>
        <authorList>
            <person name="Ravin N.V."/>
            <person name="Rakitin A.L."/>
            <person name="Ivanova A.A."/>
            <person name="Beletsky A.V."/>
            <person name="Kulichevskaya I.S."/>
            <person name="Mardanov A.V."/>
            <person name="Dedysh S.N."/>
        </authorList>
    </citation>
    <scope>NUCLEOTIDE SEQUENCE [LARGE SCALE GENOMIC DNA]</scope>
    <source>
        <strain evidence="2">SP5</strain>
    </source>
</reference>
<organism evidence="1 2">
    <name type="scientific">Fimbriiglobus ruber</name>
    <dbReference type="NCBI Taxonomy" id="1908690"/>
    <lineage>
        <taxon>Bacteria</taxon>
        <taxon>Pseudomonadati</taxon>
        <taxon>Planctomycetota</taxon>
        <taxon>Planctomycetia</taxon>
        <taxon>Gemmatales</taxon>
        <taxon>Gemmataceae</taxon>
        <taxon>Fimbriiglobus</taxon>
    </lineage>
</organism>
<dbReference type="EMBL" id="NIDE01000004">
    <property type="protein sequence ID" value="OWK43220.1"/>
    <property type="molecule type" value="Genomic_DNA"/>
</dbReference>
<evidence type="ECO:0000313" key="1">
    <source>
        <dbReference type="EMBL" id="OWK43220.1"/>
    </source>
</evidence>
<proteinExistence type="predicted"/>
<keyword evidence="1" id="KW-0670">Pyruvate</keyword>
<dbReference type="AlphaFoldDB" id="A0A225DP23"/>
<dbReference type="Proteomes" id="UP000214646">
    <property type="component" value="Unassembled WGS sequence"/>
</dbReference>
<gene>
    <name evidence="1" type="ORF">FRUB_02819</name>
</gene>
<dbReference type="Gene3D" id="3.30.559.10">
    <property type="entry name" value="Chloramphenicol acetyltransferase-like domain"/>
    <property type="match status" value="1"/>
</dbReference>
<evidence type="ECO:0000313" key="2">
    <source>
        <dbReference type="Proteomes" id="UP000214646"/>
    </source>
</evidence>
<dbReference type="InterPro" id="IPR023213">
    <property type="entry name" value="CAT-like_dom_sf"/>
</dbReference>
<accession>A0A225DP23</accession>
<sequence length="263" mass="28835">MAKQPGRRIALSLPRKWIADLMHFSRHVPLVTAERRADLAPLVAAREQVPDPPAWAALFLKAYAIVAARTPALRRAYIPVPWPHLYESPESFASVAVAREFQGEPAVFFGLLRTPDCQPLPQLSARLHEFKTHPVETIRVFARLIRYTRYPLPIRRVMWWLGLNLSGKKRADTIGTFGLTTVSGAGAGLLTPLAPAATILNYGPFAADGGIDLRLNFDHRVMDGMTAAAALHDLENVLRGEIVAELEALVGVGAREEVVAEAG</sequence>
<protein>
    <submittedName>
        <fullName evidence="1">Pyruvate/2-oxoglutarate dehydrogenase complex, dihydrolipoamide acyltransferase (E2) component</fullName>
    </submittedName>
</protein>